<evidence type="ECO:0000313" key="5">
    <source>
        <dbReference type="Proteomes" id="UP000053058"/>
    </source>
</evidence>
<accession>A0A0V8CN81</accession>
<dbReference type="InterPro" id="IPR047057">
    <property type="entry name" value="MerR_fam"/>
</dbReference>
<dbReference type="Pfam" id="PF13411">
    <property type="entry name" value="MerR_1"/>
    <property type="match status" value="1"/>
</dbReference>
<dbReference type="CDD" id="cd01109">
    <property type="entry name" value="HTH_YyaN"/>
    <property type="match status" value="1"/>
</dbReference>
<gene>
    <name evidence="3" type="ORF">KF282_2302</name>
    <name evidence="4" type="ORF">LMG8520_2180</name>
</gene>
<dbReference type="PATRIC" id="fig|1360.105.peg.1576"/>
<organism evidence="3 5">
    <name type="scientific">Lactococcus lactis subsp. lactis</name>
    <name type="common">Streptococcus lactis</name>
    <dbReference type="NCBI Taxonomy" id="1360"/>
    <lineage>
        <taxon>Bacteria</taxon>
        <taxon>Bacillati</taxon>
        <taxon>Bacillota</taxon>
        <taxon>Bacilli</taxon>
        <taxon>Lactobacillales</taxon>
        <taxon>Streptococcaceae</taxon>
        <taxon>Lactococcus</taxon>
    </lineage>
</organism>
<reference evidence="5 6" key="1">
    <citation type="submission" date="2015-10" db="EMBL/GenBank/DDBJ databases">
        <title>Draft Genome Sequences of 11 Lactococcus lactis subspecies cremoris strains.</title>
        <authorList>
            <person name="Wels M."/>
            <person name="Backus L."/>
            <person name="Boekhorst J."/>
            <person name="Dijkstra A."/>
            <person name="Beerthuizen M."/>
            <person name="Kelly W."/>
            <person name="Siezen R."/>
            <person name="Bachmann H."/>
            <person name="Van Hijum S."/>
        </authorList>
    </citation>
    <scope>NUCLEOTIDE SEQUENCE [LARGE SCALE GENOMIC DNA]</scope>
    <source>
        <strain evidence="5">KF282</strain>
        <strain evidence="6">LMG8520</strain>
    </source>
</reference>
<dbReference type="GO" id="GO:0003677">
    <property type="term" value="F:DNA binding"/>
    <property type="evidence" value="ECO:0007669"/>
    <property type="project" value="UniProtKB-KW"/>
</dbReference>
<protein>
    <submittedName>
        <fullName evidence="3">Transcriptional regulator MerR family</fullName>
    </submittedName>
</protein>
<dbReference type="PANTHER" id="PTHR30204">
    <property type="entry name" value="REDOX-CYCLING DRUG-SENSING TRANSCRIPTIONAL ACTIVATOR SOXR"/>
    <property type="match status" value="1"/>
</dbReference>
<dbReference type="EMBL" id="LKLN01000079">
    <property type="protein sequence ID" value="KSU02648.1"/>
    <property type="molecule type" value="Genomic_DNA"/>
</dbReference>
<comment type="caution">
    <text evidence="3">The sequence shown here is derived from an EMBL/GenBank/DDBJ whole genome shotgun (WGS) entry which is preliminary data.</text>
</comment>
<dbReference type="RefSeq" id="WP_058210318.1">
    <property type="nucleotide sequence ID" value="NZ_LKLN01000079.1"/>
</dbReference>
<sequence>MSYSIGQVAKLMNISSFTLRYYDNSGLFPFIKRDESGKRIFEESDLEFLGVIYCLKQTGMTIPQIKNFIEMTQKGSDSFKDRYNMFVSRREAIDEQIQELLTYRECIDFKCDYYSKAIKANSEEKLIENQDKFPLYKIIELNQKEDKK</sequence>
<dbReference type="SUPFAM" id="SSF46955">
    <property type="entry name" value="Putative DNA-binding domain"/>
    <property type="match status" value="1"/>
</dbReference>
<dbReference type="SMART" id="SM00422">
    <property type="entry name" value="HTH_MERR"/>
    <property type="match status" value="1"/>
</dbReference>
<evidence type="ECO:0000259" key="2">
    <source>
        <dbReference type="PROSITE" id="PS50937"/>
    </source>
</evidence>
<dbReference type="GO" id="GO:0003700">
    <property type="term" value="F:DNA-binding transcription factor activity"/>
    <property type="evidence" value="ECO:0007669"/>
    <property type="project" value="InterPro"/>
</dbReference>
<evidence type="ECO:0000313" key="6">
    <source>
        <dbReference type="Proteomes" id="UP000054230"/>
    </source>
</evidence>
<evidence type="ECO:0000313" key="3">
    <source>
        <dbReference type="EMBL" id="KSU02648.1"/>
    </source>
</evidence>
<dbReference type="Proteomes" id="UP000053058">
    <property type="component" value="Unassembled WGS sequence"/>
</dbReference>
<feature type="domain" description="HTH merR-type" evidence="2">
    <location>
        <begin position="1"/>
        <end position="71"/>
    </location>
</feature>
<dbReference type="EMBL" id="LKLP01000111">
    <property type="protein sequence ID" value="KSU06186.1"/>
    <property type="molecule type" value="Genomic_DNA"/>
</dbReference>
<dbReference type="AlphaFoldDB" id="A0A0V8CN81"/>
<name>A0A0V8CN81_LACLL</name>
<keyword evidence="1" id="KW-0238">DNA-binding</keyword>
<proteinExistence type="predicted"/>
<dbReference type="InterPro" id="IPR009061">
    <property type="entry name" value="DNA-bd_dom_put_sf"/>
</dbReference>
<dbReference type="Proteomes" id="UP000054230">
    <property type="component" value="Unassembled WGS sequence"/>
</dbReference>
<evidence type="ECO:0000256" key="1">
    <source>
        <dbReference type="ARBA" id="ARBA00023125"/>
    </source>
</evidence>
<dbReference type="InterPro" id="IPR000551">
    <property type="entry name" value="MerR-type_HTH_dom"/>
</dbReference>
<evidence type="ECO:0000313" key="4">
    <source>
        <dbReference type="EMBL" id="KSU06186.1"/>
    </source>
</evidence>
<reference evidence="3" key="2">
    <citation type="journal article" date="2017" name="Genome Announc.">
        <title>Draft Genome Sequences of 24 Lactococcus lactis Strains.</title>
        <authorList>
            <person name="Backus L."/>
            <person name="Wels M."/>
            <person name="Boekhorst J."/>
            <person name="Dijkstra A.R."/>
            <person name="Beerthuyzen M."/>
            <person name="Kelly W.J."/>
            <person name="Siezen R.J."/>
            <person name="van Hijum S.A."/>
            <person name="Bachmann H."/>
        </authorList>
    </citation>
    <scope>NUCLEOTIDE SEQUENCE</scope>
    <source>
        <strain evidence="3">KF282</strain>
        <strain evidence="4">LMG8520</strain>
    </source>
</reference>
<dbReference type="PROSITE" id="PS50937">
    <property type="entry name" value="HTH_MERR_2"/>
    <property type="match status" value="1"/>
</dbReference>
<dbReference type="PANTHER" id="PTHR30204:SF82">
    <property type="entry name" value="TRANSCRIPTIONAL REGULATOR, MERR FAMILY"/>
    <property type="match status" value="1"/>
</dbReference>
<dbReference type="Gene3D" id="1.10.1660.10">
    <property type="match status" value="1"/>
</dbReference>